<dbReference type="InterPro" id="IPR036770">
    <property type="entry name" value="Ankyrin_rpt-contain_sf"/>
</dbReference>
<protein>
    <submittedName>
        <fullName evidence="3">Uncharacterized protein</fullName>
    </submittedName>
</protein>
<organism evidence="3 4">
    <name type="scientific">Owenia fusiformis</name>
    <name type="common">Polychaete worm</name>
    <dbReference type="NCBI Taxonomy" id="6347"/>
    <lineage>
        <taxon>Eukaryota</taxon>
        <taxon>Metazoa</taxon>
        <taxon>Spiralia</taxon>
        <taxon>Lophotrochozoa</taxon>
        <taxon>Annelida</taxon>
        <taxon>Polychaeta</taxon>
        <taxon>Sedentaria</taxon>
        <taxon>Canalipalpata</taxon>
        <taxon>Sabellida</taxon>
        <taxon>Oweniida</taxon>
        <taxon>Oweniidae</taxon>
        <taxon>Owenia</taxon>
    </lineage>
</organism>
<accession>A0A8J1TCF6</accession>
<dbReference type="InterPro" id="IPR002110">
    <property type="entry name" value="Ankyrin_rpt"/>
</dbReference>
<reference evidence="3" key="1">
    <citation type="submission" date="2022-03" db="EMBL/GenBank/DDBJ databases">
        <authorList>
            <person name="Martin C."/>
        </authorList>
    </citation>
    <scope>NUCLEOTIDE SEQUENCE</scope>
</reference>
<keyword evidence="1" id="KW-0677">Repeat</keyword>
<dbReference type="OrthoDB" id="195446at2759"/>
<keyword evidence="4" id="KW-1185">Reference proteome</keyword>
<dbReference type="Gene3D" id="1.25.40.20">
    <property type="entry name" value="Ankyrin repeat-containing domain"/>
    <property type="match status" value="2"/>
</dbReference>
<dbReference type="AlphaFoldDB" id="A0A8J1TCF6"/>
<evidence type="ECO:0000313" key="4">
    <source>
        <dbReference type="Proteomes" id="UP000749559"/>
    </source>
</evidence>
<dbReference type="PANTHER" id="PTHR46680">
    <property type="entry name" value="NF-KAPPA-B INHIBITOR ALPHA"/>
    <property type="match status" value="1"/>
</dbReference>
<dbReference type="GO" id="GO:0005829">
    <property type="term" value="C:cytosol"/>
    <property type="evidence" value="ECO:0007669"/>
    <property type="project" value="TreeGrafter"/>
</dbReference>
<sequence length="365" mass="40199">MIEFDRLEMGKRSVMEWAKLDSEKVLMDSETLEKLIDNKEVDINAVDQYGDNALIYTVRNNATNCTKLLLDHGANVNAVNNYGQTALMYAASVNDSVECVNLLIAYGADIDARENDGTTALIHAKSKCMCILIDNGADVNATNNRGLTALMWSTRFDTLTPMEALLDHGADVNACLKTGMNALFYAVCHDNPDSVRLLIKKGADVNKTDLNGNTVLMRCVFNSASPACLALLLVNGADINAVNHNGRNAMSFAFGMEIYAAICILALFGAPFVTEQLIAIKKHISKGKDPQLELILENLKQPNLKRQARRRIHQQITCVSRNTKYSKTIDALINAGDLPMRSRSFMLFEDDIEEIIATLTNCDLG</sequence>
<gene>
    <name evidence="3" type="ORF">OFUS_LOCUS22998</name>
</gene>
<dbReference type="EMBL" id="CAIIXF020000011">
    <property type="protein sequence ID" value="CAH1798925.1"/>
    <property type="molecule type" value="Genomic_DNA"/>
</dbReference>
<dbReference type="SMART" id="SM00248">
    <property type="entry name" value="ANK"/>
    <property type="match status" value="6"/>
</dbReference>
<dbReference type="SUPFAM" id="SSF48403">
    <property type="entry name" value="Ankyrin repeat"/>
    <property type="match status" value="1"/>
</dbReference>
<name>A0A8J1TCF6_OWEFU</name>
<dbReference type="GO" id="GO:0051059">
    <property type="term" value="F:NF-kappaB binding"/>
    <property type="evidence" value="ECO:0007669"/>
    <property type="project" value="TreeGrafter"/>
</dbReference>
<proteinExistence type="predicted"/>
<dbReference type="Proteomes" id="UP000749559">
    <property type="component" value="Unassembled WGS sequence"/>
</dbReference>
<dbReference type="PROSITE" id="PS50088">
    <property type="entry name" value="ANK_REPEAT"/>
    <property type="match status" value="4"/>
</dbReference>
<evidence type="ECO:0000256" key="2">
    <source>
        <dbReference type="ARBA" id="ARBA00023043"/>
    </source>
</evidence>
<dbReference type="PROSITE" id="PS50297">
    <property type="entry name" value="ANK_REP_REGION"/>
    <property type="match status" value="3"/>
</dbReference>
<dbReference type="Pfam" id="PF12796">
    <property type="entry name" value="Ank_2"/>
    <property type="match status" value="2"/>
</dbReference>
<dbReference type="InterPro" id="IPR051070">
    <property type="entry name" value="NF-kappa-B_inhibitor"/>
</dbReference>
<dbReference type="GO" id="GO:0071356">
    <property type="term" value="P:cellular response to tumor necrosis factor"/>
    <property type="evidence" value="ECO:0007669"/>
    <property type="project" value="TreeGrafter"/>
</dbReference>
<comment type="caution">
    <text evidence="3">The sequence shown here is derived from an EMBL/GenBank/DDBJ whole genome shotgun (WGS) entry which is preliminary data.</text>
</comment>
<dbReference type="PANTHER" id="PTHR46680:SF3">
    <property type="entry name" value="NF-KAPPA-B INHIBITOR CACTUS"/>
    <property type="match status" value="1"/>
</dbReference>
<evidence type="ECO:0000256" key="1">
    <source>
        <dbReference type="ARBA" id="ARBA00022737"/>
    </source>
</evidence>
<dbReference type="Pfam" id="PF00023">
    <property type="entry name" value="Ank"/>
    <property type="match status" value="1"/>
</dbReference>
<evidence type="ECO:0000313" key="3">
    <source>
        <dbReference type="EMBL" id="CAH1798925.1"/>
    </source>
</evidence>
<keyword evidence="2" id="KW-0040">ANK repeat</keyword>